<gene>
    <name evidence="1" type="ORF">ODALV1_LOCUS23861</name>
</gene>
<dbReference type="Proteomes" id="UP001642540">
    <property type="component" value="Unassembled WGS sequence"/>
</dbReference>
<proteinExistence type="predicted"/>
<evidence type="ECO:0000313" key="2">
    <source>
        <dbReference type="Proteomes" id="UP001642540"/>
    </source>
</evidence>
<keyword evidence="2" id="KW-1185">Reference proteome</keyword>
<name>A0ABP1RMF5_9HEXA</name>
<dbReference type="EMBL" id="CAXLJM020000085">
    <property type="protein sequence ID" value="CAL8130741.1"/>
    <property type="molecule type" value="Genomic_DNA"/>
</dbReference>
<protein>
    <submittedName>
        <fullName evidence="1">Uncharacterized protein</fullName>
    </submittedName>
</protein>
<comment type="caution">
    <text evidence="1">The sequence shown here is derived from an EMBL/GenBank/DDBJ whole genome shotgun (WGS) entry which is preliminary data.</text>
</comment>
<organism evidence="1 2">
    <name type="scientific">Orchesella dallaii</name>
    <dbReference type="NCBI Taxonomy" id="48710"/>
    <lineage>
        <taxon>Eukaryota</taxon>
        <taxon>Metazoa</taxon>
        <taxon>Ecdysozoa</taxon>
        <taxon>Arthropoda</taxon>
        <taxon>Hexapoda</taxon>
        <taxon>Collembola</taxon>
        <taxon>Entomobryomorpha</taxon>
        <taxon>Entomobryoidea</taxon>
        <taxon>Orchesellidae</taxon>
        <taxon>Orchesellinae</taxon>
        <taxon>Orchesella</taxon>
    </lineage>
</organism>
<evidence type="ECO:0000313" key="1">
    <source>
        <dbReference type="EMBL" id="CAL8130741.1"/>
    </source>
</evidence>
<sequence>MYPIEIFKRSDELVKMWKIGCISRIQTVAIEYGTYVLKICPEIRRMGRVQRPIAVTIGEMRIIRNGFQIEYLSLLMDNFANAVLLITI</sequence>
<reference evidence="1 2" key="1">
    <citation type="submission" date="2024-08" db="EMBL/GenBank/DDBJ databases">
        <authorList>
            <person name="Cucini C."/>
            <person name="Frati F."/>
        </authorList>
    </citation>
    <scope>NUCLEOTIDE SEQUENCE [LARGE SCALE GENOMIC DNA]</scope>
</reference>
<accession>A0ABP1RMF5</accession>